<name>A0ABT1IIW1_9PSEU</name>
<evidence type="ECO:0000313" key="3">
    <source>
        <dbReference type="EMBL" id="MCP2272585.1"/>
    </source>
</evidence>
<evidence type="ECO:0000256" key="1">
    <source>
        <dbReference type="SAM" id="MobiDB-lite"/>
    </source>
</evidence>
<evidence type="ECO:0000313" key="4">
    <source>
        <dbReference type="Proteomes" id="UP001205185"/>
    </source>
</evidence>
<feature type="region of interest" description="Disordered" evidence="1">
    <location>
        <begin position="116"/>
        <end position="135"/>
    </location>
</feature>
<proteinExistence type="predicted"/>
<dbReference type="RefSeq" id="WP_253889510.1">
    <property type="nucleotide sequence ID" value="NZ_BAAAVB010000008.1"/>
</dbReference>
<accession>A0ABT1IIW1</accession>
<gene>
    <name evidence="3" type="ORF">LV75_005111</name>
</gene>
<keyword evidence="2" id="KW-0472">Membrane</keyword>
<comment type="caution">
    <text evidence="3">The sequence shown here is derived from an EMBL/GenBank/DDBJ whole genome shotgun (WGS) entry which is preliminary data.</text>
</comment>
<sequence>MTVEERPDQRLSWLLLVWVLLFCTWLFGVPLLVLQAAFTGAFTPVDTAADLAERDRLTMWAEIVAVGVPLVGVLLAAITRRRAPAVVFGILLFLSVAVAGYNWAYDARHNPAPATTPEPRICQEHSGGDNRCPGN</sequence>
<protein>
    <submittedName>
        <fullName evidence="3">Uncharacterized protein</fullName>
    </submittedName>
</protein>
<feature type="transmembrane region" description="Helical" evidence="2">
    <location>
        <begin position="12"/>
        <end position="37"/>
    </location>
</feature>
<keyword evidence="4" id="KW-1185">Reference proteome</keyword>
<dbReference type="Proteomes" id="UP001205185">
    <property type="component" value="Unassembled WGS sequence"/>
</dbReference>
<feature type="transmembrane region" description="Helical" evidence="2">
    <location>
        <begin position="85"/>
        <end position="104"/>
    </location>
</feature>
<evidence type="ECO:0000256" key="2">
    <source>
        <dbReference type="SAM" id="Phobius"/>
    </source>
</evidence>
<feature type="transmembrane region" description="Helical" evidence="2">
    <location>
        <begin position="57"/>
        <end position="78"/>
    </location>
</feature>
<keyword evidence="2" id="KW-0812">Transmembrane</keyword>
<reference evidence="3 4" key="1">
    <citation type="submission" date="2022-06" db="EMBL/GenBank/DDBJ databases">
        <title>Genomic Encyclopedia of Archaeal and Bacterial Type Strains, Phase II (KMG-II): from individual species to whole genera.</title>
        <authorList>
            <person name="Goeker M."/>
        </authorList>
    </citation>
    <scope>NUCLEOTIDE SEQUENCE [LARGE SCALE GENOMIC DNA]</scope>
    <source>
        <strain evidence="3 4">DSM 44255</strain>
    </source>
</reference>
<dbReference type="EMBL" id="JAMTCO010000013">
    <property type="protein sequence ID" value="MCP2272585.1"/>
    <property type="molecule type" value="Genomic_DNA"/>
</dbReference>
<organism evidence="3 4">
    <name type="scientific">Actinokineospora diospyrosa</name>
    <dbReference type="NCBI Taxonomy" id="103728"/>
    <lineage>
        <taxon>Bacteria</taxon>
        <taxon>Bacillati</taxon>
        <taxon>Actinomycetota</taxon>
        <taxon>Actinomycetes</taxon>
        <taxon>Pseudonocardiales</taxon>
        <taxon>Pseudonocardiaceae</taxon>
        <taxon>Actinokineospora</taxon>
    </lineage>
</organism>
<keyword evidence="2" id="KW-1133">Transmembrane helix</keyword>